<keyword evidence="3" id="KW-1185">Reference proteome</keyword>
<comment type="caution">
    <text evidence="2">The sequence shown here is derived from an EMBL/GenBank/DDBJ whole genome shotgun (WGS) entry which is preliminary data.</text>
</comment>
<feature type="region of interest" description="Disordered" evidence="1">
    <location>
        <begin position="1"/>
        <end position="68"/>
    </location>
</feature>
<evidence type="ECO:0000313" key="2">
    <source>
        <dbReference type="EMBL" id="TGO54458.1"/>
    </source>
</evidence>
<dbReference type="Proteomes" id="UP000297452">
    <property type="component" value="Unassembled WGS sequence"/>
</dbReference>
<sequence>MSRRPQTPFMEALFSDSSKTNPSVVPQSAEALKKGDLIFWNGHKGTTPPLSPPPPSSSSPSSTNRSNHNAKISVTVVKKHETVIAAPRSNRGVNSNGASNTSTTRTITPEEVSVFYDVRVDADTIVQKDPTKVIFRKGAHVYWTGKGEISTAPKFDIQTAPETSNVIMNRDSTSGIPSSIGASTENAKLIIVTIRSDRMREELGNGEVKKVEEGQLSRIAKDR</sequence>
<name>A0A4Z1HYY3_9HELO</name>
<feature type="compositionally biased region" description="Polar residues" evidence="1">
    <location>
        <begin position="15"/>
        <end position="26"/>
    </location>
</feature>
<dbReference type="AlphaFoldDB" id="A0A4Z1HYY3"/>
<protein>
    <submittedName>
        <fullName evidence="2">Uncharacterized protein</fullName>
    </submittedName>
</protein>
<reference evidence="2 3" key="1">
    <citation type="submission" date="2017-12" db="EMBL/GenBank/DDBJ databases">
        <title>Comparative genomics of Botrytis spp.</title>
        <authorList>
            <person name="Valero-Jimenez C.A."/>
            <person name="Tapia P."/>
            <person name="Veloso J."/>
            <person name="Silva-Moreno E."/>
            <person name="Staats M."/>
            <person name="Valdes J.H."/>
            <person name="Van Kan J.A.L."/>
        </authorList>
    </citation>
    <scope>NUCLEOTIDE SEQUENCE [LARGE SCALE GENOMIC DNA]</scope>
    <source>
        <strain evidence="2 3">MUCL2120</strain>
    </source>
</reference>
<dbReference type="EMBL" id="PQXJ01000267">
    <property type="protein sequence ID" value="TGO54458.1"/>
    <property type="molecule type" value="Genomic_DNA"/>
</dbReference>
<organism evidence="2 3">
    <name type="scientific">Botryotinia narcissicola</name>
    <dbReference type="NCBI Taxonomy" id="278944"/>
    <lineage>
        <taxon>Eukaryota</taxon>
        <taxon>Fungi</taxon>
        <taxon>Dikarya</taxon>
        <taxon>Ascomycota</taxon>
        <taxon>Pezizomycotina</taxon>
        <taxon>Leotiomycetes</taxon>
        <taxon>Helotiales</taxon>
        <taxon>Sclerotiniaceae</taxon>
        <taxon>Botryotinia</taxon>
    </lineage>
</organism>
<dbReference type="OrthoDB" id="3529747at2759"/>
<evidence type="ECO:0000256" key="1">
    <source>
        <dbReference type="SAM" id="MobiDB-lite"/>
    </source>
</evidence>
<evidence type="ECO:0000313" key="3">
    <source>
        <dbReference type="Proteomes" id="UP000297452"/>
    </source>
</evidence>
<gene>
    <name evidence="2" type="ORF">BOTNAR_0267g00060</name>
</gene>
<proteinExistence type="predicted"/>
<accession>A0A4Z1HYY3</accession>